<keyword evidence="2" id="KW-0602">Photosynthesis</keyword>
<keyword evidence="12" id="KW-1185">Reference proteome</keyword>
<proteinExistence type="inferred from homology"/>
<sequence>MANQPSAVLPVKGASADWLRTAVINIVNRPATSDQSISTAEDPIRQEQFYSAYQPFKEADKVEFIPGASDAEAEVVIRAIYRQVMGNAHVMESERLTTLESRFKGGELTVREFVRALAKSELYRSRFFDNCYSYRAVELNFKHLLGRAPDNFDETRFHTGILDTKGFEADIDSYIDSDEYQSNFGEYIVPAYRGFSSRPGQSMLEFTNMFDILRSASSSDKAQTKENKPQLTSAIIRNSPYGKFKADNVQDLLAEVFKGSIGSAPIPKPDGTYEQPDISRTSSEVPEAARRQIAALEQQVEDQAAEIAALKAQLADATRISSFGSAQLNKWRPRSY</sequence>
<dbReference type="Proteomes" id="UP000625316">
    <property type="component" value="Unassembled WGS sequence"/>
</dbReference>
<name>A0A928VPK3_9CYAN</name>
<dbReference type="InterPro" id="IPR001297">
    <property type="entry name" value="PBS_linker_dom"/>
</dbReference>
<gene>
    <name evidence="11" type="ORF">IQ266_08290</name>
</gene>
<evidence type="ECO:0000313" key="11">
    <source>
        <dbReference type="EMBL" id="MBE9029724.1"/>
    </source>
</evidence>
<feature type="domain" description="PBS-linker" evidence="10">
    <location>
        <begin position="40"/>
        <end position="221"/>
    </location>
</feature>
<evidence type="ECO:0000256" key="4">
    <source>
        <dbReference type="ARBA" id="ARBA00022738"/>
    </source>
</evidence>
<keyword evidence="4 7" id="KW-0605">Phycobilisome</keyword>
<reference evidence="11" key="1">
    <citation type="submission" date="2020-10" db="EMBL/GenBank/DDBJ databases">
        <authorList>
            <person name="Castelo-Branco R."/>
            <person name="Eusebio N."/>
            <person name="Adriana R."/>
            <person name="Vieira A."/>
            <person name="Brugerolle De Fraissinette N."/>
            <person name="Rezende De Castro R."/>
            <person name="Schneider M.P."/>
            <person name="Vasconcelos V."/>
            <person name="Leao P.N."/>
        </authorList>
    </citation>
    <scope>NUCLEOTIDE SEQUENCE</scope>
    <source>
        <strain evidence="11">LEGE 11480</strain>
    </source>
</reference>
<dbReference type="PANTHER" id="PTHR34011">
    <property type="entry name" value="PHYCOBILISOME 32.1 KDA LINKER POLYPEPTIDE, PHYCOCYANIN-ASSOCIATED, ROD 2-RELATED"/>
    <property type="match status" value="1"/>
</dbReference>
<protein>
    <submittedName>
        <fullName evidence="11">Phycobilisome rod-core linker polypeptide</fullName>
    </submittedName>
</protein>
<evidence type="ECO:0000256" key="7">
    <source>
        <dbReference type="PROSITE-ProRule" id="PRU00775"/>
    </source>
</evidence>
<organism evidence="11 12">
    <name type="scientific">Romeriopsis navalis LEGE 11480</name>
    <dbReference type="NCBI Taxonomy" id="2777977"/>
    <lineage>
        <taxon>Bacteria</taxon>
        <taxon>Bacillati</taxon>
        <taxon>Cyanobacteriota</taxon>
        <taxon>Cyanophyceae</taxon>
        <taxon>Leptolyngbyales</taxon>
        <taxon>Leptolyngbyaceae</taxon>
        <taxon>Romeriopsis</taxon>
        <taxon>Romeriopsis navalis</taxon>
    </lineage>
</organism>
<dbReference type="GO" id="GO:0030089">
    <property type="term" value="C:phycobilisome"/>
    <property type="evidence" value="ECO:0007669"/>
    <property type="project" value="UniProtKB-UniRule"/>
</dbReference>
<accession>A0A928VPK3</accession>
<evidence type="ECO:0000259" key="10">
    <source>
        <dbReference type="PROSITE" id="PS51445"/>
    </source>
</evidence>
<comment type="subcellular location">
    <subcellularLocation>
        <location evidence="1">Cellular thylakoid membrane</location>
        <topology evidence="1">Peripheral membrane protein</topology>
        <orientation evidence="1">Cytoplasmic side</orientation>
    </subcellularLocation>
</comment>
<dbReference type="PROSITE" id="PS51445">
    <property type="entry name" value="PBS_LINKER"/>
    <property type="match status" value="1"/>
</dbReference>
<comment type="similarity">
    <text evidence="7">Belongs to the phycobilisome linker protein family.</text>
</comment>
<dbReference type="EMBL" id="JADEXQ010000021">
    <property type="protein sequence ID" value="MBE9029724.1"/>
    <property type="molecule type" value="Genomic_DNA"/>
</dbReference>
<keyword evidence="8" id="KW-0175">Coiled coil</keyword>
<dbReference type="GO" id="GO:0015979">
    <property type="term" value="P:photosynthesis"/>
    <property type="evidence" value="ECO:0007669"/>
    <property type="project" value="UniProtKB-KW"/>
</dbReference>
<dbReference type="Gene3D" id="1.10.3130.20">
    <property type="entry name" value="Phycobilisome linker domain"/>
    <property type="match status" value="1"/>
</dbReference>
<evidence type="ECO:0000256" key="5">
    <source>
        <dbReference type="ARBA" id="ARBA00023078"/>
    </source>
</evidence>
<comment type="caution">
    <text evidence="11">The sequence shown here is derived from an EMBL/GenBank/DDBJ whole genome shotgun (WGS) entry which is preliminary data.</text>
</comment>
<evidence type="ECO:0000256" key="3">
    <source>
        <dbReference type="ARBA" id="ARBA00022549"/>
    </source>
</evidence>
<keyword evidence="3" id="KW-0042">Antenna complex</keyword>
<dbReference type="InterPro" id="IPR038255">
    <property type="entry name" value="PBS_linker_sf"/>
</dbReference>
<feature type="region of interest" description="Disordered" evidence="9">
    <location>
        <begin position="264"/>
        <end position="284"/>
    </location>
</feature>
<evidence type="ECO:0000256" key="8">
    <source>
        <dbReference type="SAM" id="Coils"/>
    </source>
</evidence>
<evidence type="ECO:0000256" key="2">
    <source>
        <dbReference type="ARBA" id="ARBA00022531"/>
    </source>
</evidence>
<evidence type="ECO:0000256" key="9">
    <source>
        <dbReference type="SAM" id="MobiDB-lite"/>
    </source>
</evidence>
<keyword evidence="5" id="KW-0793">Thylakoid</keyword>
<dbReference type="CDD" id="cd21931">
    <property type="entry name" value="TD_EMAP-like"/>
    <property type="match status" value="1"/>
</dbReference>
<evidence type="ECO:0000256" key="1">
    <source>
        <dbReference type="ARBA" id="ARBA00004445"/>
    </source>
</evidence>
<feature type="coiled-coil region" evidence="8">
    <location>
        <begin position="293"/>
        <end position="320"/>
    </location>
</feature>
<dbReference type="PANTHER" id="PTHR34011:SF6">
    <property type="entry name" value="PHYCOBILIPROTEIN APCE"/>
    <property type="match status" value="1"/>
</dbReference>
<dbReference type="GO" id="GO:0031676">
    <property type="term" value="C:plasma membrane-derived thylakoid membrane"/>
    <property type="evidence" value="ECO:0007669"/>
    <property type="project" value="UniProtKB-SubCell"/>
</dbReference>
<dbReference type="AlphaFoldDB" id="A0A928VPK3"/>
<evidence type="ECO:0000313" key="12">
    <source>
        <dbReference type="Proteomes" id="UP000625316"/>
    </source>
</evidence>
<dbReference type="Pfam" id="PF00427">
    <property type="entry name" value="PBS_linker_poly"/>
    <property type="match status" value="1"/>
</dbReference>
<keyword evidence="6" id="KW-0472">Membrane</keyword>
<evidence type="ECO:0000256" key="6">
    <source>
        <dbReference type="ARBA" id="ARBA00023136"/>
    </source>
</evidence>
<dbReference type="InterPro" id="IPR049813">
    <property type="entry name" value="Elp-1-like_TD"/>
</dbReference>